<evidence type="ECO:0000313" key="3">
    <source>
        <dbReference type="Proteomes" id="UP000224660"/>
    </source>
</evidence>
<reference evidence="1 3" key="1">
    <citation type="journal article" date="2017" name="Viruses">
        <title>Characterization of Bacillus subtilis Viruses vB_BsuM-Goe2 and vB_BsuM-Goe3.</title>
        <authorList>
            <person name="Willms I.M."/>
            <person name="Hoppert M."/>
            <person name="Hertel R."/>
        </authorList>
    </citation>
    <scope>NUCLEOTIDE SEQUENCE [LARGE SCALE GENOMIC DNA]</scope>
</reference>
<evidence type="ECO:0000313" key="1">
    <source>
        <dbReference type="EMBL" id="APZ82248.1"/>
    </source>
</evidence>
<sequence length="353" mass="40450">MHIYTYWGLKYVPSNSTMVAKEGDLILLDNEVHKVVKVLHRFRNITDLQITNWKGTETRYNLHVTEYKVLVPYDTHKEENEAMSDSLITHNGKDYVLCKIPARVGDLIRTEDKRVWEVLQKSKDGLVLYNEEKGEQRSAVYSEIGPYHVLVPRDTDTHTPTREELAAVIMNLQKLIDKAFTRTETQDSQEDTGTHKGLGLTGTDLHRSLSELDAKVQSGYYTATENEEDVKSEIEATKKHMKAVKESGKTVNDYRKEENTKRCKLKALTNKFNRLFLKSVIDTDSLQVGKAYLIGGRDMKNVHGLYTGTTFDQQHANFLIVETDRMHRTLTVSAEQLFAEERHIVDIKASTTN</sequence>
<dbReference type="Proteomes" id="UP000224660">
    <property type="component" value="Segment"/>
</dbReference>
<organism evidence="1 3">
    <name type="scientific">Bacillus phage vB_BsuM-Goe2</name>
    <dbReference type="NCBI Taxonomy" id="1933062"/>
    <lineage>
        <taxon>Viruses</taxon>
        <taxon>Duplodnaviria</taxon>
        <taxon>Heunggongvirae</taxon>
        <taxon>Uroviricota</taxon>
        <taxon>Caudoviricetes</taxon>
        <taxon>Herelleviridae</taxon>
        <taxon>Spounavirinae</taxon>
        <taxon>Okubovirus</taxon>
        <taxon>Okubovirus camphawk</taxon>
    </lineage>
</organism>
<dbReference type="EMBL" id="KY368639">
    <property type="protein sequence ID" value="APZ82248.1"/>
    <property type="molecule type" value="Genomic_DNA"/>
</dbReference>
<protein>
    <submittedName>
        <fullName evidence="1">Host shutoff protein</fullName>
    </submittedName>
</protein>
<evidence type="ECO:0000313" key="2">
    <source>
        <dbReference type="EMBL" id="APZ82446.1"/>
    </source>
</evidence>
<gene>
    <name evidence="1" type="ORF">Goe2_c00800</name>
    <name evidence="2" type="ORF">Goe2_c21000</name>
</gene>
<dbReference type="EMBL" id="KY368639">
    <property type="protein sequence ID" value="APZ82446.1"/>
    <property type="molecule type" value="Genomic_DNA"/>
</dbReference>
<accession>A0A217EQE9</accession>
<name>A0A217EQE9_9CAUD</name>
<proteinExistence type="predicted"/>